<accession>A0A1G2K4E1</accession>
<dbReference type="InterPro" id="IPR008928">
    <property type="entry name" value="6-hairpin_glycosidase_sf"/>
</dbReference>
<feature type="domain" description="AMMECR1" evidence="2">
    <location>
        <begin position="450"/>
        <end position="643"/>
    </location>
</feature>
<dbReference type="SUPFAM" id="SSF53448">
    <property type="entry name" value="Nucleotide-diphospho-sugar transferases"/>
    <property type="match status" value="1"/>
</dbReference>
<dbReference type="InterPro" id="IPR002733">
    <property type="entry name" value="AMMECR1_domain"/>
</dbReference>
<name>A0A1G2K4E1_9BACT</name>
<sequence>MNGRHHKNTDAVGDPIHRMSKSHPEKIAVVLPAHNEAAHIGAVLRALAAYPVIPIVVDDASGDGTATRAGSHTNVAVVTRTYRGGKEAALKDGLHEALRRGVDAVVFMDADGQHDPADIEKFLTLWRSEHPDVIIGMRNLRSRVMPLSRKVWNRLISLLIGFFAEKIFSDTQCGFRLFSRRAAEKLSFGASGYAFETESIYEMLEQGFEVRVVPIKTIYNKVGKESLFEISRAMHLFYYAVTRGMRCSVKRSFQIFHQVAKPALILLFIFLSFLLFVESYMAATNEPQASRNALSAEYLAAFTWLKKHTEPSAIIMAHWYRGNQIVAFADRRVVSTTKVYPTEATDVAERHRDIAKFFLAGDETKALSVATKYSASYVFVSKDFEAWLCNNISRCDVSLDGRTLSRRAMRQTFAGRMAQGDEFTHFKKVWNSPHIAIYKITDADQSIPHHVRETALFIARSTIEAALNGKTLTPQDFQKLIRARGLDEAFSEKMDVDVSAWSNQRFRASRLGIGGTLLGNIVLAAHATAFDNRFYSLEKSEVEAMQVEVVFMKDDPYPLEPYALKTASIDPFKGYALEYKNNRVIFLPEVFNVHQYHNLAEFLGSLCRKGGFAASCYREPDARVTAFSVEDIIESKDKKTILELAGPLVDALAEYSDTRLMARLGLAARWLLANSDAEGRMTFTINPLDGTESRNFDVIRNALGSQSLAAFYRISGDKNFLESAQKSRNYIVSKREFLRSNYPSEKLPTGILNFLILADLELFDITHNETYKTSAVMWTNMLWSLRSGREDFSLVFFPDGKSAGAEGRRSDPIVRYQALAALAKSMRVTGSSARLKDLELLASMYQKEFQQGRILKEGKLSIAKNAWLVNAFAEMYRLTKKREYADFAFDVADWLLGYQLLGGAGKEGAFTNTPADDDTYYARGTGKTTEALADAYALAKETGDARREKIYAESLRSAFGWLMSLQLTDENSFWVSPSALSRSIGGLRHDVKNPKLWIDSASHFLLGGSMYLKSLK</sequence>
<dbReference type="InterPro" id="IPR050256">
    <property type="entry name" value="Glycosyltransferase_2"/>
</dbReference>
<reference evidence="3 4" key="1">
    <citation type="journal article" date="2016" name="Nat. Commun.">
        <title>Thousands of microbial genomes shed light on interconnected biogeochemical processes in an aquifer system.</title>
        <authorList>
            <person name="Anantharaman K."/>
            <person name="Brown C.T."/>
            <person name="Hug L.A."/>
            <person name="Sharon I."/>
            <person name="Castelle C.J."/>
            <person name="Probst A.J."/>
            <person name="Thomas B.C."/>
            <person name="Singh A."/>
            <person name="Wilkins M.J."/>
            <person name="Karaoz U."/>
            <person name="Brodie E.L."/>
            <person name="Williams K.H."/>
            <person name="Hubbard S.S."/>
            <person name="Banfield J.F."/>
        </authorList>
    </citation>
    <scope>NUCLEOTIDE SEQUENCE [LARGE SCALE GENOMIC DNA]</scope>
</reference>
<dbReference type="PANTHER" id="PTHR48090:SF7">
    <property type="entry name" value="RFBJ PROTEIN"/>
    <property type="match status" value="1"/>
</dbReference>
<keyword evidence="1" id="KW-0472">Membrane</keyword>
<dbReference type="Pfam" id="PF00535">
    <property type="entry name" value="Glycos_transf_2"/>
    <property type="match status" value="1"/>
</dbReference>
<dbReference type="InterPro" id="IPR001173">
    <property type="entry name" value="Glyco_trans_2-like"/>
</dbReference>
<evidence type="ECO:0000313" key="4">
    <source>
        <dbReference type="Proteomes" id="UP000177152"/>
    </source>
</evidence>
<dbReference type="Gene3D" id="3.30.700.20">
    <property type="entry name" value="Hypothetical protein ph0010, domain 1"/>
    <property type="match status" value="1"/>
</dbReference>
<dbReference type="Gene3D" id="3.30.1490.150">
    <property type="entry name" value="Hypothetical protein ph0010, domain 2"/>
    <property type="match status" value="1"/>
</dbReference>
<dbReference type="InterPro" id="IPR029044">
    <property type="entry name" value="Nucleotide-diphossugar_trans"/>
</dbReference>
<protein>
    <recommendedName>
        <fullName evidence="2">AMMECR1 domain-containing protein</fullName>
    </recommendedName>
</protein>
<dbReference type="PROSITE" id="PS51112">
    <property type="entry name" value="AMMECR1"/>
    <property type="match status" value="1"/>
</dbReference>
<dbReference type="GO" id="GO:0005975">
    <property type="term" value="P:carbohydrate metabolic process"/>
    <property type="evidence" value="ECO:0007669"/>
    <property type="project" value="InterPro"/>
</dbReference>
<dbReference type="EMBL" id="MHQC01000039">
    <property type="protein sequence ID" value="OGZ94276.1"/>
    <property type="molecule type" value="Genomic_DNA"/>
</dbReference>
<keyword evidence="1" id="KW-1133">Transmembrane helix</keyword>
<evidence type="ECO:0000256" key="1">
    <source>
        <dbReference type="SAM" id="Phobius"/>
    </source>
</evidence>
<dbReference type="InterPro" id="IPR036071">
    <property type="entry name" value="AMMECR1_dom_sf"/>
</dbReference>
<evidence type="ECO:0000259" key="2">
    <source>
        <dbReference type="PROSITE" id="PS51112"/>
    </source>
</evidence>
<dbReference type="InterPro" id="IPR027485">
    <property type="entry name" value="AMMECR1_N"/>
</dbReference>
<dbReference type="CDD" id="cd04179">
    <property type="entry name" value="DPM_DPG-synthase_like"/>
    <property type="match status" value="1"/>
</dbReference>
<dbReference type="InterPro" id="IPR012341">
    <property type="entry name" value="6hp_glycosidase-like_sf"/>
</dbReference>
<feature type="transmembrane region" description="Helical" evidence="1">
    <location>
        <begin position="263"/>
        <end position="283"/>
    </location>
</feature>
<keyword evidence="1" id="KW-0812">Transmembrane</keyword>
<dbReference type="Gene3D" id="3.90.550.10">
    <property type="entry name" value="Spore Coat Polysaccharide Biosynthesis Protein SpsA, Chain A"/>
    <property type="match status" value="1"/>
</dbReference>
<organism evidence="3 4">
    <name type="scientific">Candidatus Sungbacteria bacterium RIFCSPHIGHO2_01_FULL_47_32</name>
    <dbReference type="NCBI Taxonomy" id="1802264"/>
    <lineage>
        <taxon>Bacteria</taxon>
        <taxon>Candidatus Sungiibacteriota</taxon>
    </lineage>
</organism>
<evidence type="ECO:0000313" key="3">
    <source>
        <dbReference type="EMBL" id="OGZ94276.1"/>
    </source>
</evidence>
<dbReference type="Gene3D" id="3.40.50.12610">
    <property type="match status" value="1"/>
</dbReference>
<dbReference type="PANTHER" id="PTHR48090">
    <property type="entry name" value="UNDECAPRENYL-PHOSPHATE 4-DEOXY-4-FORMAMIDO-L-ARABINOSE TRANSFERASE-RELATED"/>
    <property type="match status" value="1"/>
</dbReference>
<dbReference type="SUPFAM" id="SSF48208">
    <property type="entry name" value="Six-hairpin glycosidases"/>
    <property type="match status" value="1"/>
</dbReference>
<dbReference type="Pfam" id="PF01871">
    <property type="entry name" value="AMMECR1"/>
    <property type="match status" value="1"/>
</dbReference>
<dbReference type="Gene3D" id="1.50.10.10">
    <property type="match status" value="1"/>
</dbReference>
<dbReference type="AlphaFoldDB" id="A0A1G2K4E1"/>
<proteinExistence type="predicted"/>
<dbReference type="Proteomes" id="UP000177152">
    <property type="component" value="Unassembled WGS sequence"/>
</dbReference>
<comment type="caution">
    <text evidence="3">The sequence shown here is derived from an EMBL/GenBank/DDBJ whole genome shotgun (WGS) entry which is preliminary data.</text>
</comment>
<gene>
    <name evidence="3" type="ORF">A2633_05700</name>
</gene>
<dbReference type="SUPFAM" id="SSF143447">
    <property type="entry name" value="AMMECR1-like"/>
    <property type="match status" value="1"/>
</dbReference>